<name>A0A4S2F3U4_9ACTN</name>
<organism evidence="19 20">
    <name type="scientific">Muricaecibacterium torontonense</name>
    <dbReference type="NCBI Taxonomy" id="3032871"/>
    <lineage>
        <taxon>Bacteria</taxon>
        <taxon>Bacillati</taxon>
        <taxon>Actinomycetota</taxon>
        <taxon>Coriobacteriia</taxon>
        <taxon>Coriobacteriales</taxon>
        <taxon>Atopobiaceae</taxon>
        <taxon>Muricaecibacterium</taxon>
    </lineage>
</organism>
<protein>
    <recommendedName>
        <fullName evidence="3">Membrane protein insertase YidC</fullName>
    </recommendedName>
    <alternativeName>
        <fullName evidence="15">Foldase YidC</fullName>
    </alternativeName>
    <alternativeName>
        <fullName evidence="14">Membrane integrase YidC</fullName>
    </alternativeName>
    <alternativeName>
        <fullName evidence="13">Membrane protein YidC</fullName>
    </alternativeName>
</protein>
<keyword evidence="20" id="KW-1185">Reference proteome</keyword>
<dbReference type="PANTHER" id="PTHR12428:SF65">
    <property type="entry name" value="CYTOCHROME C OXIDASE ASSEMBLY PROTEIN COX18, MITOCHONDRIAL"/>
    <property type="match status" value="1"/>
</dbReference>
<feature type="transmembrane region" description="Helical" evidence="17">
    <location>
        <begin position="129"/>
        <end position="154"/>
    </location>
</feature>
<dbReference type="EMBL" id="SRYE01000001">
    <property type="protein sequence ID" value="TGY63132.1"/>
    <property type="molecule type" value="Genomic_DNA"/>
</dbReference>
<dbReference type="NCBIfam" id="TIGR03592">
    <property type="entry name" value="yidC_oxa1_cterm"/>
    <property type="match status" value="1"/>
</dbReference>
<comment type="subcellular location">
    <subcellularLocation>
        <location evidence="1">Cell membrane</location>
        <topology evidence="1">Multi-pass membrane protein</topology>
    </subcellularLocation>
    <subcellularLocation>
        <location evidence="16">Membrane</location>
        <topology evidence="16">Multi-pass membrane protein</topology>
    </subcellularLocation>
</comment>
<feature type="transmembrane region" description="Helical" evidence="17">
    <location>
        <begin position="23"/>
        <end position="43"/>
    </location>
</feature>
<evidence type="ECO:0000256" key="10">
    <source>
        <dbReference type="ARBA" id="ARBA00023186"/>
    </source>
</evidence>
<evidence type="ECO:0000256" key="11">
    <source>
        <dbReference type="ARBA" id="ARBA00025034"/>
    </source>
</evidence>
<evidence type="ECO:0000256" key="5">
    <source>
        <dbReference type="ARBA" id="ARBA00022475"/>
    </source>
</evidence>
<dbReference type="OrthoDB" id="9780552at2"/>
<dbReference type="GO" id="GO:0051205">
    <property type="term" value="P:protein insertion into membrane"/>
    <property type="evidence" value="ECO:0007669"/>
    <property type="project" value="TreeGrafter"/>
</dbReference>
<dbReference type="PANTHER" id="PTHR12428">
    <property type="entry name" value="OXA1"/>
    <property type="match status" value="1"/>
</dbReference>
<evidence type="ECO:0000256" key="1">
    <source>
        <dbReference type="ARBA" id="ARBA00004651"/>
    </source>
</evidence>
<evidence type="ECO:0000256" key="12">
    <source>
        <dbReference type="ARBA" id="ARBA00026028"/>
    </source>
</evidence>
<feature type="domain" description="Membrane insertase YidC/Oxa/ALB C-terminal" evidence="18">
    <location>
        <begin position="23"/>
        <end position="216"/>
    </location>
</feature>
<dbReference type="Pfam" id="PF02096">
    <property type="entry name" value="60KD_IMP"/>
    <property type="match status" value="1"/>
</dbReference>
<evidence type="ECO:0000256" key="7">
    <source>
        <dbReference type="ARBA" id="ARBA00022927"/>
    </source>
</evidence>
<evidence type="ECO:0000313" key="19">
    <source>
        <dbReference type="EMBL" id="TGY63132.1"/>
    </source>
</evidence>
<evidence type="ECO:0000256" key="4">
    <source>
        <dbReference type="ARBA" id="ARBA00022448"/>
    </source>
</evidence>
<dbReference type="RefSeq" id="WP_136011757.1">
    <property type="nucleotide sequence ID" value="NZ_SRYE01000001.1"/>
</dbReference>
<comment type="function">
    <text evidence="11">Required for the insertion and/or proper folding and/or complex formation of integral membrane proteins into the membrane. Involved in integration of membrane proteins that insert both dependently and independently of the Sec translocase complex, as well as at least some lipoproteins. Aids folding of multispanning membrane proteins.</text>
</comment>
<comment type="subunit">
    <text evidence="12">Interacts with the Sec translocase complex via SecD. Specifically interacts with transmembrane segments of nascent integral membrane proteins during membrane integration.</text>
</comment>
<dbReference type="GO" id="GO:0005886">
    <property type="term" value="C:plasma membrane"/>
    <property type="evidence" value="ECO:0007669"/>
    <property type="project" value="UniProtKB-SubCell"/>
</dbReference>
<comment type="caution">
    <text evidence="19">The sequence shown here is derived from an EMBL/GenBank/DDBJ whole genome shotgun (WGS) entry which is preliminary data.</text>
</comment>
<proteinExistence type="inferred from homology"/>
<evidence type="ECO:0000256" key="17">
    <source>
        <dbReference type="SAM" id="Phobius"/>
    </source>
</evidence>
<evidence type="ECO:0000256" key="3">
    <source>
        <dbReference type="ARBA" id="ARBA00015325"/>
    </source>
</evidence>
<dbReference type="GO" id="GO:0015031">
    <property type="term" value="P:protein transport"/>
    <property type="evidence" value="ECO:0007669"/>
    <property type="project" value="UniProtKB-KW"/>
</dbReference>
<dbReference type="Proteomes" id="UP000310263">
    <property type="component" value="Unassembled WGS sequence"/>
</dbReference>
<evidence type="ECO:0000256" key="14">
    <source>
        <dbReference type="ARBA" id="ARBA00033245"/>
    </source>
</evidence>
<evidence type="ECO:0000256" key="16">
    <source>
        <dbReference type="RuleBase" id="RU003945"/>
    </source>
</evidence>
<comment type="similarity">
    <text evidence="2">Belongs to the OXA1/ALB3/YidC family. Type 1 subfamily.</text>
</comment>
<evidence type="ECO:0000256" key="2">
    <source>
        <dbReference type="ARBA" id="ARBA00010527"/>
    </source>
</evidence>
<keyword evidence="6 16" id="KW-0812">Transmembrane</keyword>
<evidence type="ECO:0000259" key="18">
    <source>
        <dbReference type="Pfam" id="PF02096"/>
    </source>
</evidence>
<dbReference type="InterPro" id="IPR001708">
    <property type="entry name" value="YidC/ALB3/OXA1/COX18"/>
</dbReference>
<accession>A0A4S2F3U4</accession>
<dbReference type="CDD" id="cd20070">
    <property type="entry name" value="5TM_YidC_Alb3"/>
    <property type="match status" value="1"/>
</dbReference>
<evidence type="ECO:0000256" key="15">
    <source>
        <dbReference type="ARBA" id="ARBA00033342"/>
    </source>
</evidence>
<evidence type="ECO:0000256" key="9">
    <source>
        <dbReference type="ARBA" id="ARBA00023136"/>
    </source>
</evidence>
<feature type="transmembrane region" description="Helical" evidence="17">
    <location>
        <begin position="175"/>
        <end position="193"/>
    </location>
</feature>
<dbReference type="GO" id="GO:0032977">
    <property type="term" value="F:membrane insertase activity"/>
    <property type="evidence" value="ECO:0007669"/>
    <property type="project" value="InterPro"/>
</dbReference>
<evidence type="ECO:0000256" key="6">
    <source>
        <dbReference type="ARBA" id="ARBA00022692"/>
    </source>
</evidence>
<keyword evidence="9 17" id="KW-0472">Membrane</keyword>
<evidence type="ECO:0000313" key="20">
    <source>
        <dbReference type="Proteomes" id="UP000310263"/>
    </source>
</evidence>
<sequence length="253" mass="28731">MWEWFIGFLTTILEGLQHICGDWGLAIIILTFIIRLILTPLTLKSTRSSAQMQVLQPKLLEIQETYANDPVRQQEELRKIYSEHKFNPLGGCLPMLLQMPIFFALFTVLKQVPTEAHFYGILPSLADSVAQVVATAGFAGAWVYILLDLLFGGLTFLPMWMNTRNSTAGQQQSQTLIMGVVMAGMMVWFGWSVPVGVLLYYNTSAAWGVIQTQFITNRVLEKYKKEEAERLANAPVQVHVVRKEQKPRPRKKK</sequence>
<keyword evidence="5" id="KW-1003">Cell membrane</keyword>
<keyword evidence="4" id="KW-0813">Transport</keyword>
<dbReference type="AlphaFoldDB" id="A0A4S2F3U4"/>
<evidence type="ECO:0000256" key="13">
    <source>
        <dbReference type="ARBA" id="ARBA00031538"/>
    </source>
</evidence>
<evidence type="ECO:0000256" key="8">
    <source>
        <dbReference type="ARBA" id="ARBA00022989"/>
    </source>
</evidence>
<gene>
    <name evidence="19" type="ORF">E5334_01060</name>
</gene>
<feature type="transmembrane region" description="Helical" evidence="17">
    <location>
        <begin position="86"/>
        <end position="109"/>
    </location>
</feature>
<dbReference type="InterPro" id="IPR047196">
    <property type="entry name" value="YidC_ALB_C"/>
</dbReference>
<dbReference type="InterPro" id="IPR028055">
    <property type="entry name" value="YidC/Oxa/ALB_C"/>
</dbReference>
<keyword evidence="10" id="KW-0143">Chaperone</keyword>
<reference evidence="19 20" key="1">
    <citation type="submission" date="2019-04" db="EMBL/GenBank/DDBJ databases">
        <title>Microbes associate with the intestines of laboratory mice.</title>
        <authorList>
            <person name="Navarre W."/>
            <person name="Wong E."/>
            <person name="Huang K."/>
            <person name="Tropini C."/>
            <person name="Ng K."/>
            <person name="Yu B."/>
        </authorList>
    </citation>
    <scope>NUCLEOTIDE SEQUENCE [LARGE SCALE GENOMIC DNA]</scope>
    <source>
        <strain evidence="19 20">NM07_P-09</strain>
    </source>
</reference>
<keyword evidence="8 17" id="KW-1133">Transmembrane helix</keyword>
<keyword evidence="7" id="KW-0653">Protein transport</keyword>